<dbReference type="Proteomes" id="UP000241158">
    <property type="component" value="Unassembled WGS sequence"/>
</dbReference>
<proteinExistence type="predicted"/>
<dbReference type="Pfam" id="PF13376">
    <property type="entry name" value="OmdA"/>
    <property type="match status" value="1"/>
</dbReference>
<sequence>MITDIEDFFTIGCGRCERFATPDCSTRQWAQGLSDLRRICRASGLVEKVKWAHPCYMHEGRNIVIFGAFRGDFRLTFFNAALMKDPESILEKQGPNTRNPDMIRFVDNAQVAEMEPVIVSYLKEAMGYAEAGIKPPKEEREIELPDELVEALDSDPELAEAFHNLTPGRQNSYLFNLNSAKKPETRISRIASFRDKILAGRGATER</sequence>
<evidence type="ECO:0000313" key="3">
    <source>
        <dbReference type="Proteomes" id="UP000241158"/>
    </source>
</evidence>
<reference evidence="3" key="1">
    <citation type="submission" date="2017-11" db="EMBL/GenBank/DDBJ databases">
        <authorList>
            <person name="Kuznetsova I."/>
            <person name="Sazanova A."/>
            <person name="Chirak E."/>
            <person name="Safronova V."/>
            <person name="Willems A."/>
        </authorList>
    </citation>
    <scope>NUCLEOTIDE SEQUENCE [LARGE SCALE GENOMIC DNA]</scope>
    <source>
        <strain evidence="3">PEPV15</strain>
    </source>
</reference>
<dbReference type="EMBL" id="PGGN01000002">
    <property type="protein sequence ID" value="PSH58821.1"/>
    <property type="molecule type" value="Genomic_DNA"/>
</dbReference>
<dbReference type="InterPro" id="IPR014922">
    <property type="entry name" value="YdhG-like"/>
</dbReference>
<gene>
    <name evidence="2" type="ORF">CU100_12320</name>
</gene>
<dbReference type="PIRSF" id="PIRSF021308">
    <property type="entry name" value="UCP021308"/>
    <property type="match status" value="1"/>
</dbReference>
<accession>A0A2P7AX83</accession>
<dbReference type="RefSeq" id="WP_106717252.1">
    <property type="nucleotide sequence ID" value="NZ_JACHXT010000001.1"/>
</dbReference>
<dbReference type="InterPro" id="IPR016786">
    <property type="entry name" value="YdeI_bac"/>
</dbReference>
<dbReference type="SUPFAM" id="SSF159888">
    <property type="entry name" value="YdhG-like"/>
    <property type="match status" value="1"/>
</dbReference>
<evidence type="ECO:0000313" key="2">
    <source>
        <dbReference type="EMBL" id="PSH58821.1"/>
    </source>
</evidence>
<dbReference type="OrthoDB" id="214150at2"/>
<dbReference type="AlphaFoldDB" id="A0A2P7AX83"/>
<name>A0A2P7AX83_9HYPH</name>
<dbReference type="Pfam" id="PF08818">
    <property type="entry name" value="DUF1801"/>
    <property type="match status" value="1"/>
</dbReference>
<comment type="caution">
    <text evidence="2">The sequence shown here is derived from an EMBL/GenBank/DDBJ whole genome shotgun (WGS) entry which is preliminary data.</text>
</comment>
<protein>
    <recommendedName>
        <fullName evidence="1">YdhG-like domain-containing protein</fullName>
    </recommendedName>
</protein>
<keyword evidence="3" id="KW-1185">Reference proteome</keyword>
<evidence type="ECO:0000259" key="1">
    <source>
        <dbReference type="Pfam" id="PF08818"/>
    </source>
</evidence>
<feature type="domain" description="YdhG-like" evidence="1">
    <location>
        <begin position="30"/>
        <end position="126"/>
    </location>
</feature>
<dbReference type="Gene3D" id="3.90.1150.200">
    <property type="match status" value="1"/>
</dbReference>
<organism evidence="2 3">
    <name type="scientific">Phyllobacterium endophyticum</name>
    <dbReference type="NCBI Taxonomy" id="1149773"/>
    <lineage>
        <taxon>Bacteria</taxon>
        <taxon>Pseudomonadati</taxon>
        <taxon>Pseudomonadota</taxon>
        <taxon>Alphaproteobacteria</taxon>
        <taxon>Hyphomicrobiales</taxon>
        <taxon>Phyllobacteriaceae</taxon>
        <taxon>Phyllobacterium</taxon>
    </lineage>
</organism>